<evidence type="ECO:0000313" key="2">
    <source>
        <dbReference type="Proteomes" id="UP001283361"/>
    </source>
</evidence>
<gene>
    <name evidence="1" type="ORF">RRG08_039253</name>
</gene>
<evidence type="ECO:0000313" key="1">
    <source>
        <dbReference type="EMBL" id="KAK3773250.1"/>
    </source>
</evidence>
<name>A0AAE1DKL2_9GAST</name>
<keyword evidence="2" id="KW-1185">Reference proteome</keyword>
<dbReference type="EMBL" id="JAWDGP010003551">
    <property type="protein sequence ID" value="KAK3773250.1"/>
    <property type="molecule type" value="Genomic_DNA"/>
</dbReference>
<accession>A0AAE1DKL2</accession>
<dbReference type="Proteomes" id="UP001283361">
    <property type="component" value="Unassembled WGS sequence"/>
</dbReference>
<dbReference type="AlphaFoldDB" id="A0AAE1DKL2"/>
<protein>
    <submittedName>
        <fullName evidence="1">Uncharacterized protein</fullName>
    </submittedName>
</protein>
<reference evidence="1" key="1">
    <citation type="journal article" date="2023" name="G3 (Bethesda)">
        <title>A reference genome for the long-term kleptoplast-retaining sea slug Elysia crispata morphotype clarki.</title>
        <authorList>
            <person name="Eastman K.E."/>
            <person name="Pendleton A.L."/>
            <person name="Shaikh M.A."/>
            <person name="Suttiyut T."/>
            <person name="Ogas R."/>
            <person name="Tomko P."/>
            <person name="Gavelis G."/>
            <person name="Widhalm J.R."/>
            <person name="Wisecaver J.H."/>
        </authorList>
    </citation>
    <scope>NUCLEOTIDE SEQUENCE</scope>
    <source>
        <strain evidence="1">ECLA1</strain>
    </source>
</reference>
<organism evidence="1 2">
    <name type="scientific">Elysia crispata</name>
    <name type="common">lettuce slug</name>
    <dbReference type="NCBI Taxonomy" id="231223"/>
    <lineage>
        <taxon>Eukaryota</taxon>
        <taxon>Metazoa</taxon>
        <taxon>Spiralia</taxon>
        <taxon>Lophotrochozoa</taxon>
        <taxon>Mollusca</taxon>
        <taxon>Gastropoda</taxon>
        <taxon>Heterobranchia</taxon>
        <taxon>Euthyneura</taxon>
        <taxon>Panpulmonata</taxon>
        <taxon>Sacoglossa</taxon>
        <taxon>Placobranchoidea</taxon>
        <taxon>Plakobranchidae</taxon>
        <taxon>Elysia</taxon>
    </lineage>
</organism>
<comment type="caution">
    <text evidence="1">The sequence shown here is derived from an EMBL/GenBank/DDBJ whole genome shotgun (WGS) entry which is preliminary data.</text>
</comment>
<sequence>MAISVPPDSCGVLDPPIPVQIRVMAIYVPPDSCGVLDPHFPFRLEVWQSLYHHTPVASLTPTSRSD</sequence>
<proteinExistence type="predicted"/>